<proteinExistence type="predicted"/>
<feature type="disulfide bond" evidence="9">
    <location>
        <begin position="101"/>
        <end position="111"/>
    </location>
</feature>
<comment type="caution">
    <text evidence="9">Lacks conserved residue(s) required for the propagation of feature annotation.</text>
</comment>
<dbReference type="AlphaFoldDB" id="A0A8C4ZZH7"/>
<evidence type="ECO:0000256" key="5">
    <source>
        <dbReference type="ARBA" id="ARBA00023180"/>
    </source>
</evidence>
<reference evidence="12" key="2">
    <citation type="submission" date="2025-09" db="UniProtKB">
        <authorList>
            <consortium name="Ensembl"/>
        </authorList>
    </citation>
    <scope>IDENTIFICATION</scope>
</reference>
<dbReference type="FunFam" id="3.10.250.10:FF:000007">
    <property type="entry name" value="Soluble scavenger receptor cysteine-rich domain-containing protein SSC5D"/>
    <property type="match status" value="1"/>
</dbReference>
<evidence type="ECO:0000256" key="2">
    <source>
        <dbReference type="ARBA" id="ARBA00022737"/>
    </source>
</evidence>
<dbReference type="PROSITE" id="PS50287">
    <property type="entry name" value="SRCR_2"/>
    <property type="match status" value="1"/>
</dbReference>
<comment type="function">
    <text evidence="6">Binds to extracellular matrix proteins. Binds to pathogen-associated molecular patterns (PAMPs) present on the cell walls of Gram-positive and Gram-negative bacteria and fungi, behaving as a pattern recognition receptor (PRR). Induces bacterial and fungal aggregation and subsequent inhibition of PAMP-induced cytokine release. Does not possess intrinsic bactericidal activity. May play a role in the innate defense and homeostasis of certain epithelial surfaces.</text>
</comment>
<feature type="domain" description="SRCR" evidence="11">
    <location>
        <begin position="25"/>
        <end position="132"/>
    </location>
</feature>
<evidence type="ECO:0000256" key="8">
    <source>
        <dbReference type="ARBA" id="ARBA00069168"/>
    </source>
</evidence>
<dbReference type="GO" id="GO:0031638">
    <property type="term" value="P:zymogen activation"/>
    <property type="evidence" value="ECO:0007669"/>
    <property type="project" value="TreeGrafter"/>
</dbReference>
<evidence type="ECO:0000259" key="11">
    <source>
        <dbReference type="PROSITE" id="PS50287"/>
    </source>
</evidence>
<dbReference type="SMART" id="SM00202">
    <property type="entry name" value="SR"/>
    <property type="match status" value="1"/>
</dbReference>
<evidence type="ECO:0000256" key="4">
    <source>
        <dbReference type="ARBA" id="ARBA00023170"/>
    </source>
</evidence>
<evidence type="ECO:0000256" key="3">
    <source>
        <dbReference type="ARBA" id="ARBA00023157"/>
    </source>
</evidence>
<evidence type="ECO:0000256" key="9">
    <source>
        <dbReference type="PROSITE-ProRule" id="PRU00196"/>
    </source>
</evidence>
<keyword evidence="2" id="KW-0677">Repeat</keyword>
<evidence type="ECO:0000256" key="6">
    <source>
        <dbReference type="ARBA" id="ARBA00058074"/>
    </source>
</evidence>
<dbReference type="Pfam" id="PF00530">
    <property type="entry name" value="SRCR"/>
    <property type="match status" value="1"/>
</dbReference>
<feature type="signal peptide" evidence="10">
    <location>
        <begin position="1"/>
        <end position="30"/>
    </location>
</feature>
<dbReference type="SUPFAM" id="SSF56487">
    <property type="entry name" value="SRCR-like"/>
    <property type="match status" value="1"/>
</dbReference>
<dbReference type="InterPro" id="IPR036772">
    <property type="entry name" value="SRCR-like_dom_sf"/>
</dbReference>
<feature type="chain" id="PRO_5034968146" description="Soluble scavenger receptor cysteine-rich domain-containing protein SSC5D" evidence="10">
    <location>
        <begin position="31"/>
        <end position="197"/>
    </location>
</feature>
<evidence type="ECO:0000256" key="1">
    <source>
        <dbReference type="ARBA" id="ARBA00022729"/>
    </source>
</evidence>
<dbReference type="Ensembl" id="ENSGMOT00000040883.1">
    <property type="protein sequence ID" value="ENSGMOP00000023630.1"/>
    <property type="gene ID" value="ENSGMOG00000023601.1"/>
</dbReference>
<dbReference type="OMA" id="CEWPSAN"/>
<keyword evidence="1 10" id="KW-0732">Signal</keyword>
<accession>A0A8C4ZZH7</accession>
<organism evidence="12 13">
    <name type="scientific">Gadus morhua</name>
    <name type="common">Atlantic cod</name>
    <dbReference type="NCBI Taxonomy" id="8049"/>
    <lineage>
        <taxon>Eukaryota</taxon>
        <taxon>Metazoa</taxon>
        <taxon>Chordata</taxon>
        <taxon>Craniata</taxon>
        <taxon>Vertebrata</taxon>
        <taxon>Euteleostomi</taxon>
        <taxon>Actinopterygii</taxon>
        <taxon>Neopterygii</taxon>
        <taxon>Teleostei</taxon>
        <taxon>Neoteleostei</taxon>
        <taxon>Acanthomorphata</taxon>
        <taxon>Zeiogadaria</taxon>
        <taxon>Gadariae</taxon>
        <taxon>Gadiformes</taxon>
        <taxon>Gadoidei</taxon>
        <taxon>Gadidae</taxon>
        <taxon>Gadus</taxon>
    </lineage>
</organism>
<protein>
    <recommendedName>
        <fullName evidence="8">Soluble scavenger receptor cysteine-rich domain-containing protein SSC5D</fullName>
    </recommendedName>
</protein>
<keyword evidence="13" id="KW-1185">Reference proteome</keyword>
<dbReference type="GO" id="GO:0005886">
    <property type="term" value="C:plasma membrane"/>
    <property type="evidence" value="ECO:0007669"/>
    <property type="project" value="TreeGrafter"/>
</dbReference>
<sequence>MSGCLKGTLITLLFLYILYFVLSNVRLVNGSNKCTGSVELYQNERQMCWGRPCQWGTICDDEWGMSNTEVVCRQMGCGHGLSFGSEFGAGSGPIWLDDVVCTGEEDAITQCSHQNYGDNNCGHSEDVGIVCSGKQTPFVWKKVVVICMVLIRLSDIDTGFPVCRKCCQATCISEPGSRGKLRCEWPSANGLNGVAQT</sequence>
<dbReference type="Gene3D" id="3.10.250.10">
    <property type="entry name" value="SRCR-like domain"/>
    <property type="match status" value="1"/>
</dbReference>
<keyword evidence="4" id="KW-0675">Receptor</keyword>
<dbReference type="Proteomes" id="UP000694546">
    <property type="component" value="Chromosome 21"/>
</dbReference>
<dbReference type="GeneTree" id="ENSGT00940000164412"/>
<dbReference type="InterPro" id="IPR001190">
    <property type="entry name" value="SRCR"/>
</dbReference>
<keyword evidence="5" id="KW-0325">Glycoprotein</keyword>
<evidence type="ECO:0000313" key="13">
    <source>
        <dbReference type="Proteomes" id="UP000694546"/>
    </source>
</evidence>
<dbReference type="PRINTS" id="PR00258">
    <property type="entry name" value="SPERACTRCPTR"/>
</dbReference>
<keyword evidence="3 9" id="KW-1015">Disulfide bond</keyword>
<evidence type="ECO:0000256" key="10">
    <source>
        <dbReference type="SAM" id="SignalP"/>
    </source>
</evidence>
<evidence type="ECO:0000256" key="7">
    <source>
        <dbReference type="ARBA" id="ARBA00064153"/>
    </source>
</evidence>
<name>A0A8C4ZZH7_GADMO</name>
<reference evidence="12" key="1">
    <citation type="submission" date="2025-08" db="UniProtKB">
        <authorList>
            <consortium name="Ensembl"/>
        </authorList>
    </citation>
    <scope>IDENTIFICATION</scope>
</reference>
<dbReference type="GO" id="GO:0004252">
    <property type="term" value="F:serine-type endopeptidase activity"/>
    <property type="evidence" value="ECO:0007669"/>
    <property type="project" value="TreeGrafter"/>
</dbReference>
<dbReference type="PANTHER" id="PTHR48071">
    <property type="entry name" value="SRCR DOMAIN-CONTAINING PROTEIN"/>
    <property type="match status" value="1"/>
</dbReference>
<evidence type="ECO:0000313" key="12">
    <source>
        <dbReference type="Ensembl" id="ENSGMOP00000023630.1"/>
    </source>
</evidence>
<dbReference type="PANTHER" id="PTHR48071:SF27">
    <property type="entry name" value="SCAVENGER RECEPTOR CYSTEINE-RICH TYPE 1 PROTEIN M130-LIKE"/>
    <property type="match status" value="1"/>
</dbReference>
<comment type="subunit">
    <text evidence="7">Interacts with LGALS1 and laminin.</text>
</comment>